<accession>A0A7X5BYC6</accession>
<name>A0A7X5BYC6_9BACT</name>
<comment type="caution">
    <text evidence="2">The sequence shown here is derived from an EMBL/GenBank/DDBJ whole genome shotgun (WGS) entry which is preliminary data.</text>
</comment>
<evidence type="ECO:0008006" key="4">
    <source>
        <dbReference type="Google" id="ProtNLM"/>
    </source>
</evidence>
<evidence type="ECO:0000313" key="3">
    <source>
        <dbReference type="Proteomes" id="UP000537825"/>
    </source>
</evidence>
<dbReference type="RefSeq" id="WP_161663263.1">
    <property type="nucleotide sequence ID" value="NZ_CBCSLE010000246.1"/>
</dbReference>
<gene>
    <name evidence="2" type="ORF">GTZ93_35965</name>
</gene>
<organism evidence="2 3">
    <name type="scientific">Corallococcus exiguus</name>
    <dbReference type="NCBI Taxonomy" id="83462"/>
    <lineage>
        <taxon>Bacteria</taxon>
        <taxon>Pseudomonadati</taxon>
        <taxon>Myxococcota</taxon>
        <taxon>Myxococcia</taxon>
        <taxon>Myxococcales</taxon>
        <taxon>Cystobacterineae</taxon>
        <taxon>Myxococcaceae</taxon>
        <taxon>Corallococcus</taxon>
    </lineage>
</organism>
<reference evidence="2 3" key="1">
    <citation type="submission" date="2020-01" db="EMBL/GenBank/DDBJ databases">
        <title>The draft genome sequence of Corallococcus exiguus DSM 14696.</title>
        <authorList>
            <person name="Zhang X."/>
            <person name="Zhu H."/>
        </authorList>
    </citation>
    <scope>NUCLEOTIDE SEQUENCE [LARGE SCALE GENOMIC DNA]</scope>
    <source>
        <strain evidence="2 3">DSM 14696</strain>
    </source>
</reference>
<dbReference type="PROSITE" id="PS51257">
    <property type="entry name" value="PROKAR_LIPOPROTEIN"/>
    <property type="match status" value="1"/>
</dbReference>
<evidence type="ECO:0000256" key="1">
    <source>
        <dbReference type="SAM" id="MobiDB-lite"/>
    </source>
</evidence>
<protein>
    <recommendedName>
        <fullName evidence="4">Lipoprotein</fullName>
    </recommendedName>
</protein>
<dbReference type="AlphaFoldDB" id="A0A7X5BYC6"/>
<sequence length="333" mass="34731">MMRSDQRHVWGVLLAGAAALSGAGCKKEQPATVDAGVAAVAVVDAGTRGVDAGTVANGGKPLRFSNVGLQRAEDGRVTVTYTLTNPGTAQAREKVCLMLLDAHELAIEVGGLGSITVKGGLEDTFEDRVYVDDLKWNQVRSLRLFTTAANDYCSDTPIKPASEPFRMLPTGAPAPADLPLPDPPPASLAEDFEVSGLQLRQAGTPEGPSLTFTVKNVSDHRASGAGCLRAYAQEGSRALEEVEVGEFDLAPKASSTQTAPVAFHRARHWEEATVLRFFMGPYGCVMSEGAGGPGHPVTLPEKAVAGDAASPPDASDAQPPAAPGSEEVHHDAE</sequence>
<evidence type="ECO:0000313" key="2">
    <source>
        <dbReference type="EMBL" id="NBC45212.1"/>
    </source>
</evidence>
<feature type="region of interest" description="Disordered" evidence="1">
    <location>
        <begin position="292"/>
        <end position="333"/>
    </location>
</feature>
<keyword evidence="3" id="KW-1185">Reference proteome</keyword>
<feature type="compositionally biased region" description="Low complexity" evidence="1">
    <location>
        <begin position="305"/>
        <end position="325"/>
    </location>
</feature>
<proteinExistence type="predicted"/>
<dbReference type="Proteomes" id="UP000537825">
    <property type="component" value="Unassembled WGS sequence"/>
</dbReference>
<dbReference type="EMBL" id="JAAAPK010000013">
    <property type="protein sequence ID" value="NBC45212.1"/>
    <property type="molecule type" value="Genomic_DNA"/>
</dbReference>